<accession>A0ABQ3Z430</accession>
<protein>
    <recommendedName>
        <fullName evidence="1">Aminoglycoside phosphotransferase domain-containing protein</fullName>
    </recommendedName>
</protein>
<dbReference type="Gene3D" id="3.90.1200.10">
    <property type="match status" value="1"/>
</dbReference>
<dbReference type="SUPFAM" id="SSF56112">
    <property type="entry name" value="Protein kinase-like (PK-like)"/>
    <property type="match status" value="1"/>
</dbReference>
<name>A0ABQ3Z430_9ACTN</name>
<feature type="domain" description="Aminoglycoside phosphotransferase" evidence="1">
    <location>
        <begin position="120"/>
        <end position="185"/>
    </location>
</feature>
<dbReference type="RefSeq" id="WP_203730917.1">
    <property type="nucleotide sequence ID" value="NZ_BAAATX010000016.1"/>
</dbReference>
<comment type="caution">
    <text evidence="2">The sequence shown here is derived from an EMBL/GenBank/DDBJ whole genome shotgun (WGS) entry which is preliminary data.</text>
</comment>
<dbReference type="InterPro" id="IPR011009">
    <property type="entry name" value="Kinase-like_dom_sf"/>
</dbReference>
<keyword evidence="3" id="KW-1185">Reference proteome</keyword>
<evidence type="ECO:0000313" key="2">
    <source>
        <dbReference type="EMBL" id="GIE04304.1"/>
    </source>
</evidence>
<reference evidence="2 3" key="1">
    <citation type="submission" date="2021-01" db="EMBL/GenBank/DDBJ databases">
        <title>Whole genome shotgun sequence of Actinoplanes durhamensis NBRC 14914.</title>
        <authorList>
            <person name="Komaki H."/>
            <person name="Tamura T."/>
        </authorList>
    </citation>
    <scope>NUCLEOTIDE SEQUENCE [LARGE SCALE GENOMIC DNA]</scope>
    <source>
        <strain evidence="2 3">NBRC 14914</strain>
    </source>
</reference>
<sequence>MSEQTLPGGNTTGAVRAGNVVHKPAAPWTPSVHALLRHLEQAGVEGVPRPLGFDDQGRQMLSYLPGEVIGGRQPWPAWVYRDDTLEQVGRWLRRVHDASATFVPPPDARWFTGDKLQPGMVIGHQDAAPYNAVMDGDRLAGFFDWDTASPSPREVDLGFSALLWVPLTPVAAAELVGHDRPEERSRRLHLLLDAYGYEGDRLAFGPVIVARARRQAAVIREMAEAGDPAATALLPIAGLLQKSAAEVELLPPSFWVALA</sequence>
<gene>
    <name evidence="2" type="ORF">Adu01nite_56540</name>
</gene>
<dbReference type="InterPro" id="IPR002575">
    <property type="entry name" value="Aminoglycoside_PTrfase"/>
</dbReference>
<evidence type="ECO:0000313" key="3">
    <source>
        <dbReference type="Proteomes" id="UP000637628"/>
    </source>
</evidence>
<proteinExistence type="predicted"/>
<dbReference type="Pfam" id="PF01636">
    <property type="entry name" value="APH"/>
    <property type="match status" value="2"/>
</dbReference>
<dbReference type="Proteomes" id="UP000637628">
    <property type="component" value="Unassembled WGS sequence"/>
</dbReference>
<organism evidence="2 3">
    <name type="scientific">Paractinoplanes durhamensis</name>
    <dbReference type="NCBI Taxonomy" id="113563"/>
    <lineage>
        <taxon>Bacteria</taxon>
        <taxon>Bacillati</taxon>
        <taxon>Actinomycetota</taxon>
        <taxon>Actinomycetes</taxon>
        <taxon>Micromonosporales</taxon>
        <taxon>Micromonosporaceae</taxon>
        <taxon>Paractinoplanes</taxon>
    </lineage>
</organism>
<feature type="domain" description="Aminoglycoside phosphotransferase" evidence="1">
    <location>
        <begin position="29"/>
        <end position="109"/>
    </location>
</feature>
<evidence type="ECO:0000259" key="1">
    <source>
        <dbReference type="Pfam" id="PF01636"/>
    </source>
</evidence>
<dbReference type="EMBL" id="BOML01000043">
    <property type="protein sequence ID" value="GIE04304.1"/>
    <property type="molecule type" value="Genomic_DNA"/>
</dbReference>